<evidence type="ECO:0000256" key="1">
    <source>
        <dbReference type="ARBA" id="ARBA00006594"/>
    </source>
</evidence>
<feature type="non-terminal residue" evidence="6">
    <location>
        <position position="101"/>
    </location>
</feature>
<keyword evidence="2" id="KW-0489">Methyltransferase</keyword>
<evidence type="ECO:0000256" key="2">
    <source>
        <dbReference type="ARBA" id="ARBA00022603"/>
    </source>
</evidence>
<organism evidence="6">
    <name type="scientific">marine sediment metagenome</name>
    <dbReference type="NCBI Taxonomy" id="412755"/>
    <lineage>
        <taxon>unclassified sequences</taxon>
        <taxon>metagenomes</taxon>
        <taxon>ecological metagenomes</taxon>
    </lineage>
</organism>
<reference evidence="6" key="1">
    <citation type="journal article" date="2014" name="Front. Microbiol.">
        <title>High frequency of phylogenetically diverse reductive dehalogenase-homologous genes in deep subseafloor sedimentary metagenomes.</title>
        <authorList>
            <person name="Kawai M."/>
            <person name="Futagami T."/>
            <person name="Toyoda A."/>
            <person name="Takaki Y."/>
            <person name="Nishi S."/>
            <person name="Hori S."/>
            <person name="Arai W."/>
            <person name="Tsubouchi T."/>
            <person name="Morono Y."/>
            <person name="Uchiyama I."/>
            <person name="Ito T."/>
            <person name="Fujiyama A."/>
            <person name="Inagaki F."/>
            <person name="Takami H."/>
        </authorList>
    </citation>
    <scope>NUCLEOTIDE SEQUENCE</scope>
    <source>
        <strain evidence="6">Expedition CK06-06</strain>
    </source>
</reference>
<name>X1K092_9ZZZZ</name>
<sequence length="101" mass="12308">MFKKLNNVYLTDNLDFLRKIESEFSDLIYIDPPFYSGVDYKEFSDLWSSLDEYLEFMKLRIEEIYRVLKLTGSFYLHCDTSASFDLKLLCDKIFRRNNFRR</sequence>
<keyword evidence="3" id="KW-0808">Transferase</keyword>
<evidence type="ECO:0000256" key="3">
    <source>
        <dbReference type="ARBA" id="ARBA00022679"/>
    </source>
</evidence>
<evidence type="ECO:0000259" key="5">
    <source>
        <dbReference type="Pfam" id="PF01555"/>
    </source>
</evidence>
<dbReference type="InterPro" id="IPR002052">
    <property type="entry name" value="DNA_methylase_N6_adenine_CS"/>
</dbReference>
<dbReference type="PROSITE" id="PS00092">
    <property type="entry name" value="N6_MTASE"/>
    <property type="match status" value="1"/>
</dbReference>
<dbReference type="InterPro" id="IPR029063">
    <property type="entry name" value="SAM-dependent_MTases_sf"/>
</dbReference>
<dbReference type="SUPFAM" id="SSF53335">
    <property type="entry name" value="S-adenosyl-L-methionine-dependent methyltransferases"/>
    <property type="match status" value="1"/>
</dbReference>
<dbReference type="InterPro" id="IPR002941">
    <property type="entry name" value="DNA_methylase_N4/N6"/>
</dbReference>
<gene>
    <name evidence="6" type="ORF">S03H2_61460</name>
</gene>
<evidence type="ECO:0000256" key="4">
    <source>
        <dbReference type="ARBA" id="ARBA00022691"/>
    </source>
</evidence>
<proteinExistence type="inferred from homology"/>
<evidence type="ECO:0000313" key="6">
    <source>
        <dbReference type="EMBL" id="GAH83714.1"/>
    </source>
</evidence>
<dbReference type="GO" id="GO:0032259">
    <property type="term" value="P:methylation"/>
    <property type="evidence" value="ECO:0007669"/>
    <property type="project" value="UniProtKB-KW"/>
</dbReference>
<dbReference type="PRINTS" id="PR00506">
    <property type="entry name" value="D21N6MTFRASE"/>
</dbReference>
<comment type="caution">
    <text evidence="6">The sequence shown here is derived from an EMBL/GenBank/DDBJ whole genome shotgun (WGS) entry which is preliminary data.</text>
</comment>
<dbReference type="AlphaFoldDB" id="X1K092"/>
<comment type="similarity">
    <text evidence="1">Belongs to the N(4)/N(6)-methyltransferase family.</text>
</comment>
<dbReference type="Pfam" id="PF01555">
    <property type="entry name" value="N6_N4_Mtase"/>
    <property type="match status" value="1"/>
</dbReference>
<keyword evidence="4" id="KW-0949">S-adenosyl-L-methionine</keyword>
<dbReference type="GO" id="GO:0008170">
    <property type="term" value="F:N-methyltransferase activity"/>
    <property type="evidence" value="ECO:0007669"/>
    <property type="project" value="InterPro"/>
</dbReference>
<dbReference type="EMBL" id="BARU01039674">
    <property type="protein sequence ID" value="GAH83714.1"/>
    <property type="molecule type" value="Genomic_DNA"/>
</dbReference>
<feature type="domain" description="DNA methylase N-4/N-6" evidence="5">
    <location>
        <begin position="26"/>
        <end position="99"/>
    </location>
</feature>
<accession>X1K092</accession>
<dbReference type="InterPro" id="IPR002295">
    <property type="entry name" value="N4/N6-MTase_EcoPI_Mod-like"/>
</dbReference>
<dbReference type="GO" id="GO:0003677">
    <property type="term" value="F:DNA binding"/>
    <property type="evidence" value="ECO:0007669"/>
    <property type="project" value="InterPro"/>
</dbReference>
<dbReference type="Gene3D" id="3.40.50.150">
    <property type="entry name" value="Vaccinia Virus protein VP39"/>
    <property type="match status" value="1"/>
</dbReference>
<protein>
    <recommendedName>
        <fullName evidence="5">DNA methylase N-4/N-6 domain-containing protein</fullName>
    </recommendedName>
</protein>